<dbReference type="PANTHER" id="PTHR42709">
    <property type="entry name" value="ALKALINE PHOSPHATASE LIKE PROTEIN"/>
    <property type="match status" value="1"/>
</dbReference>
<feature type="transmembrane region" description="Helical" evidence="1">
    <location>
        <begin position="97"/>
        <end position="119"/>
    </location>
</feature>
<keyword evidence="1" id="KW-0472">Membrane</keyword>
<feature type="transmembrane region" description="Helical" evidence="1">
    <location>
        <begin position="31"/>
        <end position="57"/>
    </location>
</feature>
<name>A0A0B6D6Z1_9GAMM</name>
<dbReference type="GO" id="GO:0005886">
    <property type="term" value="C:plasma membrane"/>
    <property type="evidence" value="ECO:0007669"/>
    <property type="project" value="TreeGrafter"/>
</dbReference>
<dbReference type="EMBL" id="CP009440">
    <property type="protein sequence ID" value="AJI54067.1"/>
    <property type="molecule type" value="Genomic_DNA"/>
</dbReference>
<proteinExistence type="predicted"/>
<dbReference type="InterPro" id="IPR051311">
    <property type="entry name" value="DedA_domain"/>
</dbReference>
<gene>
    <name evidence="3" type="ORF">LA55_396</name>
</gene>
<dbReference type="STRING" id="28110.KU46_925"/>
<sequence length="200" mass="22887">MTQAEFWNLLMDWGYLAVILAVLIEGEIFLIMVGIATAAALFNYPLVILAATFGAILHDNTIFTISKLMGERILTKKASWHYKAQKSLAILDKHETLAILSIRFLYGLRTVTILIVGISKVKRAKFMTLDAISSFIWSTIYISLGYIFGNALLQLVNKANIKLWIYEHKFLSLFILIFISSITYYGYRKIRSKRAKRHTK</sequence>
<evidence type="ECO:0000313" key="4">
    <source>
        <dbReference type="Proteomes" id="UP000031830"/>
    </source>
</evidence>
<dbReference type="RefSeq" id="WP_044525653.1">
    <property type="nucleotide sequence ID" value="NZ_CP009440.1"/>
</dbReference>
<reference evidence="3 4" key="1">
    <citation type="journal article" date="2015" name="Genome Announc.">
        <title>Genome sequencing of 18 francisella strains to aid in assay development and testing.</title>
        <authorList>
            <person name="Johnson S.L."/>
            <person name="Daligault H.E."/>
            <person name="Davenport K.W."/>
            <person name="Coyne S.R."/>
            <person name="Frey K.G."/>
            <person name="Koroleva G.I."/>
            <person name="Broomall S.M."/>
            <person name="Bishop-Lilly K.A."/>
            <person name="Bruce D.C."/>
            <person name="Chertkov O."/>
            <person name="Freitas T."/>
            <person name="Jaissle J."/>
            <person name="Ladner J.T."/>
            <person name="Rosenzweig C.N."/>
            <person name="Gibbons H.S."/>
            <person name="Palacios G.F."/>
            <person name="Redden C.L."/>
            <person name="Xu Y."/>
            <person name="Minogue T.D."/>
            <person name="Chain P.S."/>
        </authorList>
    </citation>
    <scope>NUCLEOTIDE SEQUENCE [LARGE SCALE GENOMIC DNA]</scope>
    <source>
        <strain evidence="3 4">GA01-2794</strain>
    </source>
</reference>
<accession>A0A0B6D6Z1</accession>
<organism evidence="3 4">
    <name type="scientific">Francisella philomiragia</name>
    <dbReference type="NCBI Taxonomy" id="28110"/>
    <lineage>
        <taxon>Bacteria</taxon>
        <taxon>Pseudomonadati</taxon>
        <taxon>Pseudomonadota</taxon>
        <taxon>Gammaproteobacteria</taxon>
        <taxon>Thiotrichales</taxon>
        <taxon>Francisellaceae</taxon>
        <taxon>Francisella</taxon>
    </lineage>
</organism>
<protein>
    <recommendedName>
        <fullName evidence="2">VTT domain-containing protein</fullName>
    </recommendedName>
</protein>
<dbReference type="KEGG" id="fpz:LA55_396"/>
<feature type="domain" description="VTT" evidence="2">
    <location>
        <begin position="35"/>
        <end position="146"/>
    </location>
</feature>
<dbReference type="PANTHER" id="PTHR42709:SF2">
    <property type="entry name" value="INNER MEMBRANE PROTEIN YOHD"/>
    <property type="match status" value="1"/>
</dbReference>
<keyword evidence="1" id="KW-1133">Transmembrane helix</keyword>
<feature type="transmembrane region" description="Helical" evidence="1">
    <location>
        <begin position="6"/>
        <end position="24"/>
    </location>
</feature>
<evidence type="ECO:0000259" key="2">
    <source>
        <dbReference type="Pfam" id="PF09335"/>
    </source>
</evidence>
<dbReference type="Pfam" id="PF09335">
    <property type="entry name" value="VTT_dom"/>
    <property type="match status" value="1"/>
</dbReference>
<keyword evidence="1" id="KW-0812">Transmembrane</keyword>
<feature type="transmembrane region" description="Helical" evidence="1">
    <location>
        <begin position="131"/>
        <end position="149"/>
    </location>
</feature>
<dbReference type="InterPro" id="IPR032816">
    <property type="entry name" value="VTT_dom"/>
</dbReference>
<dbReference type="Proteomes" id="UP000031830">
    <property type="component" value="Chromosome"/>
</dbReference>
<dbReference type="AlphaFoldDB" id="A0A0B6D6Z1"/>
<feature type="transmembrane region" description="Helical" evidence="1">
    <location>
        <begin position="169"/>
        <end position="187"/>
    </location>
</feature>
<evidence type="ECO:0000256" key="1">
    <source>
        <dbReference type="SAM" id="Phobius"/>
    </source>
</evidence>
<dbReference type="OrthoDB" id="948134at2"/>
<evidence type="ECO:0000313" key="3">
    <source>
        <dbReference type="EMBL" id="AJI54067.1"/>
    </source>
</evidence>